<keyword evidence="8" id="KW-1185">Reference proteome</keyword>
<reference evidence="7 8" key="1">
    <citation type="submission" date="2024-07" db="EMBL/GenBank/DDBJ databases">
        <title>Description of Labrys sedimenti sp. nov., isolated from a diclofenac-degrading enrichment culture.</title>
        <authorList>
            <person name="Tancsics A."/>
            <person name="Csepanyi A."/>
        </authorList>
    </citation>
    <scope>NUCLEOTIDE SEQUENCE [LARGE SCALE GENOMIC DNA]</scope>
    <source>
        <strain evidence="7 8">LMG 23578</strain>
    </source>
</reference>
<dbReference type="Gene3D" id="3.10.105.10">
    <property type="entry name" value="Dipeptide-binding Protein, Domain 3"/>
    <property type="match status" value="1"/>
</dbReference>
<sequence length="531" mass="58088">MKPALRLFALVLPLAASLLAGASRPALAETVLHKGNGAEAQTLDPTHSSIIAEQFILKDLFEGLTVFDAAGKLTAGTAESWTISPDGLAYTFKLRPNAKWSNGDPVTAADFVFSFRRLEDPKEAASFANLFYPIKNAEAVNSGKAGVDTLGVKALDDRTLEITLERPTPYLLQLLANQAALPVHQASVEKLKADFVKPGNLISNGAYTLTENLANDHVTLVKNPRYWDAANVRIDKVISYPIDDQAAAQRRFLAGELDMTFEFAADQLKLLKEKVGDQVHVSPNLTNEYYAFDTRTPPFDDARVRRALSMAVDRDFLAEKIFSGTRVGSYSFVPSGLPGYTPAKPDFADKPQLDREDAAKDLLKQAGFGESGKPLKLTIRFGTNDNNRRIATAVADMWKALGVEVSLLNSDSKSHYAFLRDGGAFEVARAAWVADYADAENFLALPTTANKAFNYSHFASPDYDALVAKSYAETDPAKRLKILEDAEALLARDQPVAPLLSNADLWLVSSKVKGWQDNAANEHLTRFLSKE</sequence>
<dbReference type="InterPro" id="IPR030678">
    <property type="entry name" value="Peptide/Ni-bd"/>
</dbReference>
<proteinExistence type="inferred from homology"/>
<dbReference type="SUPFAM" id="SSF53850">
    <property type="entry name" value="Periplasmic binding protein-like II"/>
    <property type="match status" value="1"/>
</dbReference>
<comment type="subcellular location">
    <subcellularLocation>
        <location evidence="1">Periplasm</location>
    </subcellularLocation>
</comment>
<dbReference type="PANTHER" id="PTHR30290">
    <property type="entry name" value="PERIPLASMIC BINDING COMPONENT OF ABC TRANSPORTER"/>
    <property type="match status" value="1"/>
</dbReference>
<comment type="caution">
    <text evidence="7">The sequence shown here is derived from an EMBL/GenBank/DDBJ whole genome shotgun (WGS) entry which is preliminary data.</text>
</comment>
<dbReference type="Gene3D" id="3.40.190.10">
    <property type="entry name" value="Periplasmic binding protein-like II"/>
    <property type="match status" value="1"/>
</dbReference>
<gene>
    <name evidence="7" type="ORF">ABXS05_06395</name>
</gene>
<protein>
    <submittedName>
        <fullName evidence="7">Peptide ABC transporter substrate-binding protein</fullName>
    </submittedName>
</protein>
<feature type="signal peptide" evidence="5">
    <location>
        <begin position="1"/>
        <end position="28"/>
    </location>
</feature>
<dbReference type="CDD" id="cd08504">
    <property type="entry name" value="PBP2_OppA"/>
    <property type="match status" value="1"/>
</dbReference>
<comment type="similarity">
    <text evidence="2">Belongs to the bacterial solute-binding protein 5 family.</text>
</comment>
<evidence type="ECO:0000256" key="3">
    <source>
        <dbReference type="ARBA" id="ARBA00022448"/>
    </source>
</evidence>
<dbReference type="PANTHER" id="PTHR30290:SF10">
    <property type="entry name" value="PERIPLASMIC OLIGOPEPTIDE-BINDING PROTEIN-RELATED"/>
    <property type="match status" value="1"/>
</dbReference>
<dbReference type="RefSeq" id="WP_311941968.1">
    <property type="nucleotide sequence ID" value="NZ_JAVSCS010000034.1"/>
</dbReference>
<dbReference type="PIRSF" id="PIRSF002741">
    <property type="entry name" value="MppA"/>
    <property type="match status" value="1"/>
</dbReference>
<dbReference type="Gene3D" id="3.90.76.10">
    <property type="entry name" value="Dipeptide-binding Protein, Domain 1"/>
    <property type="match status" value="1"/>
</dbReference>
<evidence type="ECO:0000313" key="8">
    <source>
        <dbReference type="Proteomes" id="UP001555786"/>
    </source>
</evidence>
<evidence type="ECO:0000256" key="5">
    <source>
        <dbReference type="SAM" id="SignalP"/>
    </source>
</evidence>
<evidence type="ECO:0000259" key="6">
    <source>
        <dbReference type="Pfam" id="PF00496"/>
    </source>
</evidence>
<dbReference type="InterPro" id="IPR000914">
    <property type="entry name" value="SBP_5_dom"/>
</dbReference>
<feature type="chain" id="PRO_5046004156" evidence="5">
    <location>
        <begin position="29"/>
        <end position="531"/>
    </location>
</feature>
<evidence type="ECO:0000313" key="7">
    <source>
        <dbReference type="EMBL" id="MEW9305157.1"/>
    </source>
</evidence>
<keyword evidence="4 5" id="KW-0732">Signal</keyword>
<evidence type="ECO:0000256" key="2">
    <source>
        <dbReference type="ARBA" id="ARBA00005695"/>
    </source>
</evidence>
<evidence type="ECO:0000256" key="1">
    <source>
        <dbReference type="ARBA" id="ARBA00004418"/>
    </source>
</evidence>
<dbReference type="Proteomes" id="UP001555786">
    <property type="component" value="Unassembled WGS sequence"/>
</dbReference>
<dbReference type="EMBL" id="JBFNQD010000001">
    <property type="protein sequence ID" value="MEW9305157.1"/>
    <property type="molecule type" value="Genomic_DNA"/>
</dbReference>
<name>A0ABV3PHP8_9HYPH</name>
<organism evidence="7 8">
    <name type="scientific">Labrys neptuniae</name>
    <dbReference type="NCBI Taxonomy" id="376174"/>
    <lineage>
        <taxon>Bacteria</taxon>
        <taxon>Pseudomonadati</taxon>
        <taxon>Pseudomonadota</taxon>
        <taxon>Alphaproteobacteria</taxon>
        <taxon>Hyphomicrobiales</taxon>
        <taxon>Xanthobacteraceae</taxon>
        <taxon>Labrys</taxon>
    </lineage>
</organism>
<dbReference type="InterPro" id="IPR039424">
    <property type="entry name" value="SBP_5"/>
</dbReference>
<dbReference type="Pfam" id="PF00496">
    <property type="entry name" value="SBP_bac_5"/>
    <property type="match status" value="1"/>
</dbReference>
<evidence type="ECO:0000256" key="4">
    <source>
        <dbReference type="ARBA" id="ARBA00022729"/>
    </source>
</evidence>
<keyword evidence="3" id="KW-0813">Transport</keyword>
<feature type="domain" description="Solute-binding protein family 5" evidence="6">
    <location>
        <begin position="73"/>
        <end position="450"/>
    </location>
</feature>
<accession>A0ABV3PHP8</accession>